<dbReference type="PROSITE" id="PS50887">
    <property type="entry name" value="GGDEF"/>
    <property type="match status" value="1"/>
</dbReference>
<organism evidence="3 4">
    <name type="scientific">Terrihabitans rhizophilus</name>
    <dbReference type="NCBI Taxonomy" id="3092662"/>
    <lineage>
        <taxon>Bacteria</taxon>
        <taxon>Pseudomonadati</taxon>
        <taxon>Pseudomonadota</taxon>
        <taxon>Alphaproteobacteria</taxon>
        <taxon>Hyphomicrobiales</taxon>
        <taxon>Terrihabitans</taxon>
    </lineage>
</organism>
<dbReference type="InterPro" id="IPR000160">
    <property type="entry name" value="GGDEF_dom"/>
</dbReference>
<dbReference type="GO" id="GO:0052621">
    <property type="term" value="F:diguanylate cyclase activity"/>
    <property type="evidence" value="ECO:0007669"/>
    <property type="project" value="UniProtKB-EC"/>
</dbReference>
<dbReference type="RefSeq" id="WP_319842612.1">
    <property type="nucleotide sequence ID" value="NZ_JAXAFJ010000001.1"/>
</dbReference>
<dbReference type="EC" id="3.1.4.52" evidence="3"/>
<dbReference type="PANTHER" id="PTHR44757:SF2">
    <property type="entry name" value="BIOFILM ARCHITECTURE MAINTENANCE PROTEIN MBAA"/>
    <property type="match status" value="1"/>
</dbReference>
<keyword evidence="3" id="KW-0808">Transferase</keyword>
<dbReference type="NCBIfam" id="TIGR00254">
    <property type="entry name" value="GGDEF"/>
    <property type="match status" value="1"/>
</dbReference>
<accession>A0ABU4RI29</accession>
<sequence length="566" mass="60943">MPTTVQPQTIRPREVDGSVRHGSFGHLALTAFDAMSHAVAVTDTEGMIVLSNPVFDRLLADDGERLRSVVSLAHAEGATHGKREVVLADGRVLCLEFVDAGDLRVVSAEDITMHREDELHAADAALTDAVTGLGNRERLGVALRKALGRSSSPPAAAVLKIEVDWTRTLHETFSQPFEDALIRLVADRLRSALRDEDVAVRLGGDRFAVLQIASNQPADAAVLAERLTDLLGRSYLLQGHLLTISVSIGVAVLPGDGSDEEAILRSAGLALHSARESGSGAFRFYDAALGEGMERRRTLERDLRRALALRELSLAYQPQFNIGASKVTGFEALLRWKHPLQGWISPVDFIGLAEETGLIVQIGEWVIRNACREAARWPDDLRVAVNVSTVQFADANLVPAIISALAESGLPGDRLEIEITESALLGDHETALSVLQQIRALGVSVSMDDFGTGYSSLSLLRSFPFDKIKIDQSFVRGADADVSGVAIVRAIAALGESLGMTTTAEGVETKEQLKRIAQQGCTDAQGYLISRPIFPDQIVPFLSTTPALGMVQDAIQALPAHGRRND</sequence>
<dbReference type="CDD" id="cd01949">
    <property type="entry name" value="GGDEF"/>
    <property type="match status" value="1"/>
</dbReference>
<dbReference type="Gene3D" id="3.30.70.270">
    <property type="match status" value="1"/>
</dbReference>
<dbReference type="InterPro" id="IPR052155">
    <property type="entry name" value="Biofilm_reg_signaling"/>
</dbReference>
<dbReference type="CDD" id="cd01948">
    <property type="entry name" value="EAL"/>
    <property type="match status" value="1"/>
</dbReference>
<dbReference type="EC" id="2.7.7.65" evidence="3"/>
<keyword evidence="3" id="KW-0378">Hydrolase</keyword>
<evidence type="ECO:0000259" key="2">
    <source>
        <dbReference type="PROSITE" id="PS50887"/>
    </source>
</evidence>
<dbReference type="SMART" id="SM00052">
    <property type="entry name" value="EAL"/>
    <property type="match status" value="1"/>
</dbReference>
<dbReference type="InterPro" id="IPR035919">
    <property type="entry name" value="EAL_sf"/>
</dbReference>
<dbReference type="InterPro" id="IPR001633">
    <property type="entry name" value="EAL_dom"/>
</dbReference>
<dbReference type="PANTHER" id="PTHR44757">
    <property type="entry name" value="DIGUANYLATE CYCLASE DGCP"/>
    <property type="match status" value="1"/>
</dbReference>
<dbReference type="GO" id="GO:0071111">
    <property type="term" value="F:cyclic-guanylate-specific phosphodiesterase activity"/>
    <property type="evidence" value="ECO:0007669"/>
    <property type="project" value="UniProtKB-EC"/>
</dbReference>
<dbReference type="Proteomes" id="UP001274321">
    <property type="component" value="Unassembled WGS sequence"/>
</dbReference>
<reference evidence="3 4" key="1">
    <citation type="submission" date="2023-11" db="EMBL/GenBank/DDBJ databases">
        <authorList>
            <person name="Bao R."/>
        </authorList>
    </citation>
    <scope>NUCLEOTIDE SEQUENCE [LARGE SCALE GENOMIC DNA]</scope>
    <source>
        <strain evidence="3 4">PJ23</strain>
    </source>
</reference>
<dbReference type="InterPro" id="IPR029787">
    <property type="entry name" value="Nucleotide_cyclase"/>
</dbReference>
<proteinExistence type="predicted"/>
<dbReference type="EMBL" id="JAXAFJ010000001">
    <property type="protein sequence ID" value="MDX6804484.1"/>
    <property type="molecule type" value="Genomic_DNA"/>
</dbReference>
<dbReference type="PROSITE" id="PS50883">
    <property type="entry name" value="EAL"/>
    <property type="match status" value="1"/>
</dbReference>
<protein>
    <submittedName>
        <fullName evidence="3">Bifunctional diguanylate cyclase/phosphodiesterase</fullName>
        <ecNumber evidence="3">2.7.7.65</ecNumber>
        <ecNumber evidence="3">3.1.4.52</ecNumber>
    </submittedName>
</protein>
<dbReference type="SUPFAM" id="SSF55073">
    <property type="entry name" value="Nucleotide cyclase"/>
    <property type="match status" value="1"/>
</dbReference>
<feature type="domain" description="GGDEF" evidence="2">
    <location>
        <begin position="154"/>
        <end position="287"/>
    </location>
</feature>
<dbReference type="Pfam" id="PF00990">
    <property type="entry name" value="GGDEF"/>
    <property type="match status" value="1"/>
</dbReference>
<feature type="domain" description="EAL" evidence="1">
    <location>
        <begin position="296"/>
        <end position="546"/>
    </location>
</feature>
<dbReference type="InterPro" id="IPR043128">
    <property type="entry name" value="Rev_trsase/Diguanyl_cyclase"/>
</dbReference>
<evidence type="ECO:0000313" key="4">
    <source>
        <dbReference type="Proteomes" id="UP001274321"/>
    </source>
</evidence>
<comment type="caution">
    <text evidence="3">The sequence shown here is derived from an EMBL/GenBank/DDBJ whole genome shotgun (WGS) entry which is preliminary data.</text>
</comment>
<name>A0ABU4RI29_9HYPH</name>
<keyword evidence="3" id="KW-0548">Nucleotidyltransferase</keyword>
<evidence type="ECO:0000313" key="3">
    <source>
        <dbReference type="EMBL" id="MDX6804484.1"/>
    </source>
</evidence>
<dbReference type="SMART" id="SM00267">
    <property type="entry name" value="GGDEF"/>
    <property type="match status" value="1"/>
</dbReference>
<dbReference type="Gene3D" id="3.20.20.450">
    <property type="entry name" value="EAL domain"/>
    <property type="match status" value="1"/>
</dbReference>
<evidence type="ECO:0000259" key="1">
    <source>
        <dbReference type="PROSITE" id="PS50883"/>
    </source>
</evidence>
<gene>
    <name evidence="3" type="ORF">SCD90_00270</name>
</gene>
<dbReference type="Pfam" id="PF00563">
    <property type="entry name" value="EAL"/>
    <property type="match status" value="1"/>
</dbReference>
<dbReference type="SUPFAM" id="SSF141868">
    <property type="entry name" value="EAL domain-like"/>
    <property type="match status" value="1"/>
</dbReference>
<keyword evidence="4" id="KW-1185">Reference proteome</keyword>